<dbReference type="AlphaFoldDB" id="A0A9D4FGE6"/>
<proteinExistence type="predicted"/>
<organism evidence="2 3">
    <name type="scientific">Dreissena polymorpha</name>
    <name type="common">Zebra mussel</name>
    <name type="synonym">Mytilus polymorpha</name>
    <dbReference type="NCBI Taxonomy" id="45954"/>
    <lineage>
        <taxon>Eukaryota</taxon>
        <taxon>Metazoa</taxon>
        <taxon>Spiralia</taxon>
        <taxon>Lophotrochozoa</taxon>
        <taxon>Mollusca</taxon>
        <taxon>Bivalvia</taxon>
        <taxon>Autobranchia</taxon>
        <taxon>Heteroconchia</taxon>
        <taxon>Euheterodonta</taxon>
        <taxon>Imparidentia</taxon>
        <taxon>Neoheterodontei</taxon>
        <taxon>Myida</taxon>
        <taxon>Dreissenoidea</taxon>
        <taxon>Dreissenidae</taxon>
        <taxon>Dreissena</taxon>
    </lineage>
</organism>
<reference evidence="2" key="2">
    <citation type="submission" date="2020-11" db="EMBL/GenBank/DDBJ databases">
        <authorList>
            <person name="McCartney M.A."/>
            <person name="Auch B."/>
            <person name="Kono T."/>
            <person name="Mallez S."/>
            <person name="Becker A."/>
            <person name="Gohl D.M."/>
            <person name="Silverstein K.A.T."/>
            <person name="Koren S."/>
            <person name="Bechman K.B."/>
            <person name="Herman A."/>
            <person name="Abrahante J.E."/>
            <person name="Garbe J."/>
        </authorList>
    </citation>
    <scope>NUCLEOTIDE SEQUENCE</scope>
    <source>
        <strain evidence="2">Duluth1</strain>
        <tissue evidence="2">Whole animal</tissue>
    </source>
</reference>
<sequence length="100" mass="11272">MASFSSGYPRDGLDMSGQQDGTFGQAVNRFAHLNLPGFGPGNTRSLFIFSEENFIRKYAKIIIEWGYPFFSDCVSSLIRRVCGEIVRIYKYNILIGLSFA</sequence>
<evidence type="ECO:0000256" key="1">
    <source>
        <dbReference type="SAM" id="MobiDB-lite"/>
    </source>
</evidence>
<protein>
    <submittedName>
        <fullName evidence="2">Uncharacterized protein</fullName>
    </submittedName>
</protein>
<keyword evidence="3" id="KW-1185">Reference proteome</keyword>
<name>A0A9D4FGE6_DREPO</name>
<comment type="caution">
    <text evidence="2">The sequence shown here is derived from an EMBL/GenBank/DDBJ whole genome shotgun (WGS) entry which is preliminary data.</text>
</comment>
<accession>A0A9D4FGE6</accession>
<dbReference type="EMBL" id="JAIWYP010000007">
    <property type="protein sequence ID" value="KAH3796843.1"/>
    <property type="molecule type" value="Genomic_DNA"/>
</dbReference>
<reference evidence="2" key="1">
    <citation type="journal article" date="2019" name="bioRxiv">
        <title>The Genome of the Zebra Mussel, Dreissena polymorpha: A Resource for Invasive Species Research.</title>
        <authorList>
            <person name="McCartney M.A."/>
            <person name="Auch B."/>
            <person name="Kono T."/>
            <person name="Mallez S."/>
            <person name="Zhang Y."/>
            <person name="Obille A."/>
            <person name="Becker A."/>
            <person name="Abrahante J.E."/>
            <person name="Garbe J."/>
            <person name="Badalamenti J.P."/>
            <person name="Herman A."/>
            <person name="Mangelson H."/>
            <person name="Liachko I."/>
            <person name="Sullivan S."/>
            <person name="Sone E.D."/>
            <person name="Koren S."/>
            <person name="Silverstein K.A.T."/>
            <person name="Beckman K.B."/>
            <person name="Gohl D.M."/>
        </authorList>
    </citation>
    <scope>NUCLEOTIDE SEQUENCE</scope>
    <source>
        <strain evidence="2">Duluth1</strain>
        <tissue evidence="2">Whole animal</tissue>
    </source>
</reference>
<dbReference type="Proteomes" id="UP000828390">
    <property type="component" value="Unassembled WGS sequence"/>
</dbReference>
<gene>
    <name evidence="2" type="ORF">DPMN_150418</name>
</gene>
<evidence type="ECO:0000313" key="2">
    <source>
        <dbReference type="EMBL" id="KAH3796843.1"/>
    </source>
</evidence>
<evidence type="ECO:0000313" key="3">
    <source>
        <dbReference type="Proteomes" id="UP000828390"/>
    </source>
</evidence>
<feature type="region of interest" description="Disordered" evidence="1">
    <location>
        <begin position="1"/>
        <end position="20"/>
    </location>
</feature>